<dbReference type="InterPro" id="IPR036047">
    <property type="entry name" value="F-box-like_dom_sf"/>
</dbReference>
<accession>A0A5C3L166</accession>
<dbReference type="OrthoDB" id="2322499at2759"/>
<dbReference type="CDD" id="cd09917">
    <property type="entry name" value="F-box_SF"/>
    <property type="match status" value="1"/>
</dbReference>
<reference evidence="3 4" key="1">
    <citation type="journal article" date="2019" name="Nat. Ecol. Evol.">
        <title>Megaphylogeny resolves global patterns of mushroom evolution.</title>
        <authorList>
            <person name="Varga T."/>
            <person name="Krizsan K."/>
            <person name="Foldi C."/>
            <person name="Dima B."/>
            <person name="Sanchez-Garcia M."/>
            <person name="Sanchez-Ramirez S."/>
            <person name="Szollosi G.J."/>
            <person name="Szarkandi J.G."/>
            <person name="Papp V."/>
            <person name="Albert L."/>
            <person name="Andreopoulos W."/>
            <person name="Angelini C."/>
            <person name="Antonin V."/>
            <person name="Barry K.W."/>
            <person name="Bougher N.L."/>
            <person name="Buchanan P."/>
            <person name="Buyck B."/>
            <person name="Bense V."/>
            <person name="Catcheside P."/>
            <person name="Chovatia M."/>
            <person name="Cooper J."/>
            <person name="Damon W."/>
            <person name="Desjardin D."/>
            <person name="Finy P."/>
            <person name="Geml J."/>
            <person name="Haridas S."/>
            <person name="Hughes K."/>
            <person name="Justo A."/>
            <person name="Karasinski D."/>
            <person name="Kautmanova I."/>
            <person name="Kiss B."/>
            <person name="Kocsube S."/>
            <person name="Kotiranta H."/>
            <person name="LaButti K.M."/>
            <person name="Lechner B.E."/>
            <person name="Liimatainen K."/>
            <person name="Lipzen A."/>
            <person name="Lukacs Z."/>
            <person name="Mihaltcheva S."/>
            <person name="Morgado L.N."/>
            <person name="Niskanen T."/>
            <person name="Noordeloos M.E."/>
            <person name="Ohm R.A."/>
            <person name="Ortiz-Santana B."/>
            <person name="Ovrebo C."/>
            <person name="Racz N."/>
            <person name="Riley R."/>
            <person name="Savchenko A."/>
            <person name="Shiryaev A."/>
            <person name="Soop K."/>
            <person name="Spirin V."/>
            <person name="Szebenyi C."/>
            <person name="Tomsovsky M."/>
            <person name="Tulloss R.E."/>
            <person name="Uehling J."/>
            <person name="Grigoriev I.V."/>
            <person name="Vagvolgyi C."/>
            <person name="Papp T."/>
            <person name="Martin F.M."/>
            <person name="Miettinen O."/>
            <person name="Hibbett D.S."/>
            <person name="Nagy L.G."/>
        </authorList>
    </citation>
    <scope>NUCLEOTIDE SEQUENCE [LARGE SCALE GENOMIC DNA]</scope>
    <source>
        <strain evidence="3 4">CBS 121175</strain>
    </source>
</reference>
<dbReference type="AlphaFoldDB" id="A0A5C3L166"/>
<feature type="domain" description="F-box" evidence="2">
    <location>
        <begin position="66"/>
        <end position="115"/>
    </location>
</feature>
<evidence type="ECO:0000256" key="1">
    <source>
        <dbReference type="SAM" id="MobiDB-lite"/>
    </source>
</evidence>
<feature type="region of interest" description="Disordered" evidence="1">
    <location>
        <begin position="655"/>
        <end position="820"/>
    </location>
</feature>
<feature type="compositionally biased region" description="Polar residues" evidence="1">
    <location>
        <begin position="718"/>
        <end position="765"/>
    </location>
</feature>
<organism evidence="3 4">
    <name type="scientific">Coprinopsis marcescibilis</name>
    <name type="common">Agaric fungus</name>
    <name type="synonym">Psathyrella marcescibilis</name>
    <dbReference type="NCBI Taxonomy" id="230819"/>
    <lineage>
        <taxon>Eukaryota</taxon>
        <taxon>Fungi</taxon>
        <taxon>Dikarya</taxon>
        <taxon>Basidiomycota</taxon>
        <taxon>Agaricomycotina</taxon>
        <taxon>Agaricomycetes</taxon>
        <taxon>Agaricomycetidae</taxon>
        <taxon>Agaricales</taxon>
        <taxon>Agaricineae</taxon>
        <taxon>Psathyrellaceae</taxon>
        <taxon>Coprinopsis</taxon>
    </lineage>
</organism>
<feature type="compositionally biased region" description="Low complexity" evidence="1">
    <location>
        <begin position="689"/>
        <end position="713"/>
    </location>
</feature>
<feature type="compositionally biased region" description="Acidic residues" evidence="1">
    <location>
        <begin position="21"/>
        <end position="30"/>
    </location>
</feature>
<evidence type="ECO:0000313" key="4">
    <source>
        <dbReference type="Proteomes" id="UP000307440"/>
    </source>
</evidence>
<protein>
    <recommendedName>
        <fullName evidence="2">F-box domain-containing protein</fullName>
    </recommendedName>
</protein>
<feature type="region of interest" description="Disordered" evidence="1">
    <location>
        <begin position="1"/>
        <end position="43"/>
    </location>
</feature>
<gene>
    <name evidence="3" type="ORF">FA15DRAFT_668141</name>
</gene>
<dbReference type="STRING" id="230819.A0A5C3L166"/>
<dbReference type="SUPFAM" id="SSF81383">
    <property type="entry name" value="F-box domain"/>
    <property type="match status" value="1"/>
</dbReference>
<keyword evidence="4" id="KW-1185">Reference proteome</keyword>
<dbReference type="PROSITE" id="PS50181">
    <property type="entry name" value="FBOX"/>
    <property type="match status" value="1"/>
</dbReference>
<dbReference type="Proteomes" id="UP000307440">
    <property type="component" value="Unassembled WGS sequence"/>
</dbReference>
<dbReference type="InterPro" id="IPR001810">
    <property type="entry name" value="F-box_dom"/>
</dbReference>
<sequence length="820" mass="92617">MSCLPTLDSDESDLTPLTDTDFSDEDDSDFELARPQVKRPRVSRKAVKQEKKEFVVKKRRGLQGALQGMWTLPMDATFEIFGHLRPLDLLHLARTNKELRRILMRRSSLSVWMKARSSMRYLPDCPFDLSEPQYASLMFEHVCQYCAACNVQTVVWEARVRCCKRCGPLQFNYWVNIENAPDILQSIVPSTHEFSTGTIHPHTEKKYCIAMATSLADDMNALPEEERPLWFWNKKKQHDQRVEHAELCREWLRGQHDLRGLELNEIRLRRSFQIIEKLAELGWVDEMTKMSSHLLADHKHVKVPKELTDRSWRKIKDEMVIFMEDVRATRLEKERCQALNLRIRLLREMYDKFVTSRPLHSILPGVADYANIPEIKAILENPNSEQPVTLADFEIGEERMVTFAQEWREARDKQLIDIVRQSSIGGKASKEILSRATTLFHCKSCSAAVSYPRVLVHSCNASRTSNVPDPAGVFERLRAEPWNLGSDRISFHEAAHKRAKYILRILKRDPYTTTFEEMMAANPFVECQCNTCFQPSATGAVRSFARWIRMVEHTPRFNDTSPTTRIFRPVDDRRKAQVEKVETIERNKLRRDHDWGDYSYRSYCCIACKMRETRNNVEHHLRTKHSIVLPLFGIDYTFHLDARINLRAPLVSIKSSTKPSVKPAATAPNLEQNTVSGSDPTSLSTGTQPPISSDTSLDDPSSSSTGAPPTSTDVPASEDSSTTASMAFSVTTTGNSKLEPGNENSSVHDGPSVTSEAPPTSNGTDVNCVKGPSDPIAGPSSTTNEDDSIAAASTPDPTGEAIDPTTGLKTHHGAPKLGYC</sequence>
<feature type="compositionally biased region" description="Polar residues" evidence="1">
    <location>
        <begin position="669"/>
        <end position="688"/>
    </location>
</feature>
<proteinExistence type="predicted"/>
<evidence type="ECO:0000259" key="2">
    <source>
        <dbReference type="PROSITE" id="PS50181"/>
    </source>
</evidence>
<evidence type="ECO:0000313" key="3">
    <source>
        <dbReference type="EMBL" id="TFK25813.1"/>
    </source>
</evidence>
<name>A0A5C3L166_COPMA</name>
<dbReference type="EMBL" id="ML210182">
    <property type="protein sequence ID" value="TFK25813.1"/>
    <property type="molecule type" value="Genomic_DNA"/>
</dbReference>